<feature type="domain" description="DUF2460" evidence="1">
    <location>
        <begin position="224"/>
        <end position="296"/>
    </location>
</feature>
<name>A0AAW9QVY9_9CHRO</name>
<dbReference type="Pfam" id="PF09343">
    <property type="entry name" value="DUF2460"/>
    <property type="match status" value="2"/>
</dbReference>
<dbReference type="Proteomes" id="UP001328733">
    <property type="component" value="Unassembled WGS sequence"/>
</dbReference>
<proteinExistence type="predicted"/>
<gene>
    <name evidence="2" type="ORF">V0288_11085</name>
</gene>
<protein>
    <submittedName>
        <fullName evidence="2">DUF2460 domain-containing protein</fullName>
    </submittedName>
</protein>
<dbReference type="InterPro" id="IPR011740">
    <property type="entry name" value="DUF2460"/>
</dbReference>
<feature type="domain" description="DUF2460" evidence="1">
    <location>
        <begin position="10"/>
        <end position="201"/>
    </location>
</feature>
<organism evidence="2 3">
    <name type="scientific">Pannus brasiliensis CCIBt3594</name>
    <dbReference type="NCBI Taxonomy" id="1427578"/>
    <lineage>
        <taxon>Bacteria</taxon>
        <taxon>Bacillati</taxon>
        <taxon>Cyanobacteriota</taxon>
        <taxon>Cyanophyceae</taxon>
        <taxon>Oscillatoriophycideae</taxon>
        <taxon>Chroococcales</taxon>
        <taxon>Microcystaceae</taxon>
        <taxon>Pannus</taxon>
    </lineage>
</organism>
<evidence type="ECO:0000313" key="3">
    <source>
        <dbReference type="Proteomes" id="UP001328733"/>
    </source>
</evidence>
<dbReference type="AlphaFoldDB" id="A0AAW9QVY9"/>
<evidence type="ECO:0000313" key="2">
    <source>
        <dbReference type="EMBL" id="MEG3437663.1"/>
    </source>
</evidence>
<dbReference type="EMBL" id="JBAFSM010000018">
    <property type="protein sequence ID" value="MEG3437663.1"/>
    <property type="molecule type" value="Genomic_DNA"/>
</dbReference>
<dbReference type="RefSeq" id="WP_332865143.1">
    <property type="nucleotide sequence ID" value="NZ_JBAFSM010000018.1"/>
</dbReference>
<reference evidence="2 3" key="1">
    <citation type="submission" date="2024-01" db="EMBL/GenBank/DDBJ databases">
        <title>Genomic insights into the taxonomy and metabolism of the cyanobacterium Pannus brasiliensis CCIBt3594.</title>
        <authorList>
            <person name="Machado M."/>
            <person name="Botero N.B."/>
            <person name="Andreote A.P.D."/>
            <person name="Feitosa A.M.T."/>
            <person name="Popin R."/>
            <person name="Sivonen K."/>
            <person name="Fiore M.F."/>
        </authorList>
    </citation>
    <scope>NUCLEOTIDE SEQUENCE [LARGE SCALE GENOMIC DNA]</scope>
    <source>
        <strain evidence="2 3">CCIBt3594</strain>
    </source>
</reference>
<keyword evidence="3" id="KW-1185">Reference proteome</keyword>
<evidence type="ECO:0000259" key="1">
    <source>
        <dbReference type="Pfam" id="PF09343"/>
    </source>
</evidence>
<comment type="caution">
    <text evidence="2">The sequence shown here is derived from an EMBL/GenBank/DDBJ whole genome shotgun (WGS) entry which is preliminary data.</text>
</comment>
<sequence length="531" mass="58790">MNFLNDRLNLGIDYGTLATLTARTGIIEEGGAGEQRSIGWEQPLLRFNLGERGYRDEKLEYIIDFQRQRKGAYQGFRFKDWSDWKAIGQAIGTGDGVTTQFQLYKSYTVAGWTVKRPITKPVEGTVKVYVDGVERVSGWTVNTLTGVITFSAAPAGAITADFEFDVPTRFEGDEIRLRFEVFEPGTGRKIYNWEGTSLVEVRDPPAILLPIDPVPPFLDHTIELGYDYGTIGGNRFDTRIDKLVSGYERRIANWDNPKGAWEIGQRTLDLEELQYLIALFRVCRGRAVGFRYLDRAENFPRSVRFGEDAIAFRFDAYERGTGRAFFNLSGVPLTAIAPSIDAGAGVCEPKTIIFADNFSFLRWNRELLEPLNNGPTFSSNLSLVSTGGNPGKFAAIRLDWGGASEAGVTSAWFKDWYYIPASASERISVTIAQDSKLLETSAMGSAGQAYGIVVKQNNNYYFAGSVTGTPSEWIRQSTTVDLATMGVPIVPNVPLSFGFYRANSNSGESGFNYSIFGIDNLTITVTITCEG</sequence>
<accession>A0AAW9QVY9</accession>